<dbReference type="InterPro" id="IPR027463">
    <property type="entry name" value="AcrB_DN_DC_subdom"/>
</dbReference>
<name>A0A3E0TXT7_9GAMM</name>
<keyword evidence="1" id="KW-0812">Transmembrane</keyword>
<proteinExistence type="predicted"/>
<feature type="transmembrane region" description="Helical" evidence="1">
    <location>
        <begin position="854"/>
        <end position="870"/>
    </location>
</feature>
<dbReference type="SUPFAM" id="SSF82866">
    <property type="entry name" value="Multidrug efflux transporter AcrB transmembrane domain"/>
    <property type="match status" value="2"/>
</dbReference>
<feature type="transmembrane region" description="Helical" evidence="1">
    <location>
        <begin position="984"/>
        <end position="1007"/>
    </location>
</feature>
<evidence type="ECO:0000313" key="3">
    <source>
        <dbReference type="Proteomes" id="UP000256899"/>
    </source>
</evidence>
<feature type="transmembrane region" description="Helical" evidence="1">
    <location>
        <begin position="525"/>
        <end position="543"/>
    </location>
</feature>
<dbReference type="Gene3D" id="3.30.70.1430">
    <property type="entry name" value="Multidrug efflux transporter AcrB pore domain"/>
    <property type="match status" value="2"/>
</dbReference>
<keyword evidence="3" id="KW-1185">Reference proteome</keyword>
<feature type="transmembrane region" description="Helical" evidence="1">
    <location>
        <begin position="435"/>
        <end position="455"/>
    </location>
</feature>
<keyword evidence="1" id="KW-1133">Transmembrane helix</keyword>
<reference evidence="3" key="1">
    <citation type="submission" date="2018-08" db="EMBL/GenBank/DDBJ databases">
        <title>Thalassotalea euphylliae genome.</title>
        <authorList>
            <person name="Summers S."/>
            <person name="Rice S.A."/>
            <person name="Freckelton M.L."/>
            <person name="Nedved B.T."/>
            <person name="Hadfield M.G."/>
        </authorList>
    </citation>
    <scope>NUCLEOTIDE SEQUENCE [LARGE SCALE GENOMIC DNA]</scope>
    <source>
        <strain evidence="3">H3</strain>
    </source>
</reference>
<feature type="transmembrane region" description="Helical" evidence="1">
    <location>
        <begin position="467"/>
        <end position="489"/>
    </location>
</feature>
<comment type="caution">
    <text evidence="2">The sequence shown here is derived from an EMBL/GenBank/DDBJ whole genome shotgun (WGS) entry which is preliminary data.</text>
</comment>
<dbReference type="SUPFAM" id="SSF82714">
    <property type="entry name" value="Multidrug efflux transporter AcrB TolC docking domain, DN and DC subdomains"/>
    <property type="match status" value="2"/>
</dbReference>
<feature type="transmembrane region" description="Helical" evidence="1">
    <location>
        <begin position="337"/>
        <end position="357"/>
    </location>
</feature>
<dbReference type="Gene3D" id="3.30.2090.10">
    <property type="entry name" value="Multidrug efflux transporter AcrB TolC docking domain, DN and DC subdomains"/>
    <property type="match status" value="2"/>
</dbReference>
<dbReference type="Gene3D" id="3.30.70.1320">
    <property type="entry name" value="Multidrug efflux transporter AcrB pore domain like"/>
    <property type="match status" value="1"/>
</dbReference>
<dbReference type="PANTHER" id="PTHR32063">
    <property type="match status" value="1"/>
</dbReference>
<dbReference type="Gene3D" id="1.20.1640.10">
    <property type="entry name" value="Multidrug efflux transporter AcrB transmembrane domain"/>
    <property type="match status" value="2"/>
</dbReference>
<dbReference type="GO" id="GO:0005886">
    <property type="term" value="C:plasma membrane"/>
    <property type="evidence" value="ECO:0007669"/>
    <property type="project" value="TreeGrafter"/>
</dbReference>
<dbReference type="Proteomes" id="UP000256899">
    <property type="component" value="Unassembled WGS sequence"/>
</dbReference>
<organism evidence="2 3">
    <name type="scientific">Thalassotalea euphylliae</name>
    <dbReference type="NCBI Taxonomy" id="1655234"/>
    <lineage>
        <taxon>Bacteria</taxon>
        <taxon>Pseudomonadati</taxon>
        <taxon>Pseudomonadota</taxon>
        <taxon>Gammaproteobacteria</taxon>
        <taxon>Alteromonadales</taxon>
        <taxon>Colwelliaceae</taxon>
        <taxon>Thalassotalea</taxon>
    </lineage>
</organism>
<dbReference type="Pfam" id="PF00873">
    <property type="entry name" value="ACR_tran"/>
    <property type="match status" value="1"/>
</dbReference>
<dbReference type="Gene3D" id="3.30.70.1440">
    <property type="entry name" value="Multidrug efflux transporter AcrB pore domain"/>
    <property type="match status" value="1"/>
</dbReference>
<dbReference type="PANTHER" id="PTHR32063:SF0">
    <property type="entry name" value="SWARMING MOTILITY PROTEIN SWRC"/>
    <property type="match status" value="1"/>
</dbReference>
<evidence type="ECO:0000256" key="1">
    <source>
        <dbReference type="SAM" id="Phobius"/>
    </source>
</evidence>
<accession>A0A3E0TXT7</accession>
<feature type="transmembrane region" description="Helical" evidence="1">
    <location>
        <begin position="877"/>
        <end position="901"/>
    </location>
</feature>
<gene>
    <name evidence="2" type="ORF">DXX94_00180</name>
</gene>
<evidence type="ECO:0000313" key="2">
    <source>
        <dbReference type="EMBL" id="REL29274.1"/>
    </source>
</evidence>
<dbReference type="EMBL" id="QUOT01000001">
    <property type="protein sequence ID" value="REL29274.1"/>
    <property type="molecule type" value="Genomic_DNA"/>
</dbReference>
<feature type="transmembrane region" description="Helical" evidence="1">
    <location>
        <begin position="949"/>
        <end position="972"/>
    </location>
</feature>
<feature type="transmembrane region" description="Helical" evidence="1">
    <location>
        <begin position="364"/>
        <end position="384"/>
    </location>
</feature>
<dbReference type="GO" id="GO:0042910">
    <property type="term" value="F:xenobiotic transmembrane transporter activity"/>
    <property type="evidence" value="ECO:0007669"/>
    <property type="project" value="TreeGrafter"/>
</dbReference>
<dbReference type="RefSeq" id="WP_116013086.1">
    <property type="nucleotide sequence ID" value="NZ_QUOT01000001.1"/>
</dbReference>
<feature type="transmembrane region" description="Helical" evidence="1">
    <location>
        <begin position="12"/>
        <end position="34"/>
    </location>
</feature>
<sequence>MKLTSTALKSPAAVSVVVAFILLVGLLSLVKLPIQLFPDIERPRIAIQTFWRAASPQEIESEIIEPQERVLRGISGLHSMNAFANRGNAFINLEFGVETDMDQTLIEVISRMTRVQNQPRDARPPRVMLGGFGGGTPALTFFFLQALPGNPEPIDNYIDYASEVVKPRIEAVQGVAGVQLFADRNREELQIRFDPIKVAEYGIQIPQLVSLVTATNDVTGGFVDVGRRQYTLRFSGKYDASDLANLILESRNGRNIRLGDIATVEVRRPDKSETAIQNGNPAFSMRIDRANGANVLETLNRVKNEITLINEELLAPKQLVMVQSFDASVFIYRAINLVRNNLFAGVVLSLSVLWLFVRRMRATLIIATAIPISLFTTFIVLHITGRSLNVISLAGLAFAVGMVLDAAIVVLENILRLRDQGKDQHEASELGAKQVWGALLASTATTVAIFLPVFFLKDIEGQLFGDLALTIAIAVSVSLLVATVLLPVLAKYFLRQQQVVDPNQRVWQSITNKVMQATSTKRGRLTIAFVMLALPIAVTYIAMPKLDYLPPVKRDAVDARLQFPPGSNVDTLEREVVAKIVERLQPYMDGEKEPALKNYYLFTGPFGGNVGVRVKDQSRVDELLDIVRNEVLVDLPDTNAFAFQGNLFGGFGGGRQVQMRLQSKDNRALQEAAKQGLEFVKQAIPEVSVQARPGVEMAEPELRLTPNDRAILEQGWDRRALGSVVRTLGDGLYVGEYFNGTKRINMILRADGWENPDNLGDVPVVTGNGNITQLSELVSIDRTVGPTRLTRVDGKRTITLNINPPQGWSLEETIDALKSQVEPKLAQVMPEDGSIHYGGSADQLEKAIGVMSENFAFALVILFLLMAALFRSVKDSMLVIITIPLATVGGILALQTLNLVVFQPLDLLTMIGFVILLGLVVNNAILLVHQTRQAELVGMSRDDAVEQALMLRLRPIFMSTATSFFGMLPLLLMPGTGSVIYRGLASVIVGGLAVSTIFTIILLPCLLRITGRDIAINPAFLGTDKAIGEPEQAHLVVVKPDSQT</sequence>
<dbReference type="SUPFAM" id="SSF82693">
    <property type="entry name" value="Multidrug efflux transporter AcrB pore domain, PN1, PN2, PC1 and PC2 subdomains"/>
    <property type="match status" value="2"/>
</dbReference>
<dbReference type="InterPro" id="IPR001036">
    <property type="entry name" value="Acrflvin-R"/>
</dbReference>
<dbReference type="AlphaFoldDB" id="A0A3E0TXT7"/>
<feature type="transmembrane region" description="Helical" evidence="1">
    <location>
        <begin position="390"/>
        <end position="415"/>
    </location>
</feature>
<dbReference type="PRINTS" id="PR00702">
    <property type="entry name" value="ACRIFLAVINRP"/>
</dbReference>
<keyword evidence="1" id="KW-0472">Membrane</keyword>
<feature type="transmembrane region" description="Helical" evidence="1">
    <location>
        <begin position="907"/>
        <end position="928"/>
    </location>
</feature>
<protein>
    <submittedName>
        <fullName evidence="2">AcrB/AcrD/AcrF family protein</fullName>
    </submittedName>
</protein>